<feature type="transmembrane region" description="Helical" evidence="1">
    <location>
        <begin position="217"/>
        <end position="236"/>
    </location>
</feature>
<protein>
    <recommendedName>
        <fullName evidence="4">Polysaccharide biosynthesis protein C-terminal domain-containing protein</fullName>
    </recommendedName>
</protein>
<keyword evidence="1" id="KW-0812">Transmembrane</keyword>
<feature type="transmembrane region" description="Helical" evidence="1">
    <location>
        <begin position="285"/>
        <end position="307"/>
    </location>
</feature>
<keyword evidence="3" id="KW-1185">Reference proteome</keyword>
<feature type="transmembrane region" description="Helical" evidence="1">
    <location>
        <begin position="248"/>
        <end position="269"/>
    </location>
</feature>
<feature type="transmembrane region" description="Helical" evidence="1">
    <location>
        <begin position="56"/>
        <end position="78"/>
    </location>
</feature>
<evidence type="ECO:0000256" key="1">
    <source>
        <dbReference type="SAM" id="Phobius"/>
    </source>
</evidence>
<dbReference type="PATRIC" id="fig|161398.10.peg.421"/>
<feature type="transmembrane region" description="Helical" evidence="1">
    <location>
        <begin position="112"/>
        <end position="132"/>
    </location>
</feature>
<gene>
    <name evidence="2" type="ORF">PP2015_411</name>
</gene>
<accession>A0A0S2JY18</accession>
<dbReference type="KEGG" id="pphe:PP2015_411"/>
<feature type="transmembrane region" description="Helical" evidence="1">
    <location>
        <begin position="15"/>
        <end position="36"/>
    </location>
</feature>
<dbReference type="AlphaFoldDB" id="A0A0S2JY18"/>
<reference evidence="3" key="1">
    <citation type="submission" date="2015-11" db="EMBL/GenBank/DDBJ databases">
        <authorList>
            <person name="Kim K.M."/>
        </authorList>
    </citation>
    <scope>NUCLEOTIDE SEQUENCE [LARGE SCALE GENOMIC DNA]</scope>
    <source>
        <strain evidence="3">KCTC 12086</strain>
    </source>
</reference>
<dbReference type="Proteomes" id="UP000061457">
    <property type="component" value="Chromosome I"/>
</dbReference>
<proteinExistence type="predicted"/>
<feature type="transmembrane region" description="Helical" evidence="1">
    <location>
        <begin position="138"/>
        <end position="159"/>
    </location>
</feature>
<keyword evidence="1" id="KW-0472">Membrane</keyword>
<sequence>MLVPAFISSYGVENYGLFSLGLSIIAFLIILIRFGFETSILRSSSSGLPQVIEQVLTAKVTILFFTCPLFLAYCYFFWPDRSAAIIISLYLIVLFEVFSLSHAFIVLKKAHILTLLGVVKFVLLLVLCAFLIDHLTVQLFTLFYALSLAAVNVIQYLVLSKIVSFSFHYEWNTALSAIKSSKHYFGSKAASLLTDKLFLIVCGFLLTPALFAKLDVALKVFSFAIMGPMILTGILLSRISNGVQKKRYIIYLLVPIFLSASIVLATYFFRVEISAFFKIELVEEISVVLFLVIVTVVSLVIGELILIHRGKAKSNSISSQISLLLLLLVSLFIYFFNVELNVVDLLWLLTGIKSFEVILKAKYAAS</sequence>
<evidence type="ECO:0000313" key="2">
    <source>
        <dbReference type="EMBL" id="ALO40936.1"/>
    </source>
</evidence>
<evidence type="ECO:0008006" key="4">
    <source>
        <dbReference type="Google" id="ProtNLM"/>
    </source>
</evidence>
<organism evidence="2 3">
    <name type="scientific">Pseudoalteromonas phenolica</name>
    <dbReference type="NCBI Taxonomy" id="161398"/>
    <lineage>
        <taxon>Bacteria</taxon>
        <taxon>Pseudomonadati</taxon>
        <taxon>Pseudomonadota</taxon>
        <taxon>Gammaproteobacteria</taxon>
        <taxon>Alteromonadales</taxon>
        <taxon>Pseudoalteromonadaceae</taxon>
        <taxon>Pseudoalteromonas</taxon>
    </lineage>
</organism>
<keyword evidence="1" id="KW-1133">Transmembrane helix</keyword>
<dbReference type="STRING" id="161398.PP2015_411"/>
<name>A0A0S2JY18_9GAMM</name>
<feature type="transmembrane region" description="Helical" evidence="1">
    <location>
        <begin position="84"/>
        <end position="105"/>
    </location>
</feature>
<evidence type="ECO:0000313" key="3">
    <source>
        <dbReference type="Proteomes" id="UP000061457"/>
    </source>
</evidence>
<dbReference type="EMBL" id="CP013187">
    <property type="protein sequence ID" value="ALO40936.1"/>
    <property type="molecule type" value="Genomic_DNA"/>
</dbReference>
<feature type="transmembrane region" description="Helical" evidence="1">
    <location>
        <begin position="319"/>
        <end position="336"/>
    </location>
</feature>